<keyword evidence="2" id="KW-1185">Reference proteome</keyword>
<evidence type="ECO:0000313" key="1">
    <source>
        <dbReference type="EMBL" id="GMI98669.1"/>
    </source>
</evidence>
<dbReference type="AlphaFoldDB" id="A0A9W7IL94"/>
<gene>
    <name evidence="1" type="ORF">HRI_003536200</name>
</gene>
<proteinExistence type="predicted"/>
<sequence>MCSVQLWNAAADGNCSTDHTLDNKRNHGDPCKNRGEARAFMSFKVNLGFAVRKEEKKEIPVPELTLLTPEIMNLKEESGSTGSRTNCSRAVPCSVTSARSNLRSVPLHISSSSSSSSNSKPV</sequence>
<dbReference type="EMBL" id="BSYR01000033">
    <property type="protein sequence ID" value="GMI98669.1"/>
    <property type="molecule type" value="Genomic_DNA"/>
</dbReference>
<name>A0A9W7IL94_HIBTR</name>
<dbReference type="OrthoDB" id="1908613at2759"/>
<comment type="caution">
    <text evidence="1">The sequence shown here is derived from an EMBL/GenBank/DDBJ whole genome shotgun (WGS) entry which is preliminary data.</text>
</comment>
<evidence type="ECO:0000313" key="2">
    <source>
        <dbReference type="Proteomes" id="UP001165190"/>
    </source>
</evidence>
<organism evidence="1 2">
    <name type="scientific">Hibiscus trionum</name>
    <name type="common">Flower of an hour</name>
    <dbReference type="NCBI Taxonomy" id="183268"/>
    <lineage>
        <taxon>Eukaryota</taxon>
        <taxon>Viridiplantae</taxon>
        <taxon>Streptophyta</taxon>
        <taxon>Embryophyta</taxon>
        <taxon>Tracheophyta</taxon>
        <taxon>Spermatophyta</taxon>
        <taxon>Magnoliopsida</taxon>
        <taxon>eudicotyledons</taxon>
        <taxon>Gunneridae</taxon>
        <taxon>Pentapetalae</taxon>
        <taxon>rosids</taxon>
        <taxon>malvids</taxon>
        <taxon>Malvales</taxon>
        <taxon>Malvaceae</taxon>
        <taxon>Malvoideae</taxon>
        <taxon>Hibiscus</taxon>
    </lineage>
</organism>
<accession>A0A9W7IL94</accession>
<reference evidence="1" key="1">
    <citation type="submission" date="2023-05" db="EMBL/GenBank/DDBJ databases">
        <title>Genome and transcriptome analyses reveal genes involved in the formation of fine ridges on petal epidermal cells in Hibiscus trionum.</title>
        <authorList>
            <person name="Koshimizu S."/>
            <person name="Masuda S."/>
            <person name="Ishii T."/>
            <person name="Shirasu K."/>
            <person name="Hoshino A."/>
            <person name="Arita M."/>
        </authorList>
    </citation>
    <scope>NUCLEOTIDE SEQUENCE</scope>
    <source>
        <strain evidence="1">Hamamatsu line</strain>
    </source>
</reference>
<protein>
    <submittedName>
        <fullName evidence="1">Uncharacterized protein</fullName>
    </submittedName>
</protein>
<dbReference type="Proteomes" id="UP001165190">
    <property type="component" value="Unassembled WGS sequence"/>
</dbReference>